<evidence type="ECO:0000313" key="6">
    <source>
        <dbReference type="EMBL" id="MBF0966106.1"/>
    </source>
</evidence>
<name>A0A929RPQ0_9ACTO</name>
<proteinExistence type="predicted"/>
<sequence>MKRAIIVVCSWAAALCLALAYLTIGWGIDDVVGGRAWSTWWLALAGALASGFFAWLVSAFGATAMKELEPSLRHTMIRQVFALGPTQR</sequence>
<evidence type="ECO:0000256" key="4">
    <source>
        <dbReference type="ARBA" id="ARBA00023136"/>
    </source>
</evidence>
<gene>
    <name evidence="6" type="ORF">HXK09_02885</name>
</gene>
<dbReference type="SUPFAM" id="SSF90123">
    <property type="entry name" value="ABC transporter transmembrane region"/>
    <property type="match status" value="1"/>
</dbReference>
<keyword evidence="6" id="KW-0067">ATP-binding</keyword>
<organism evidence="6 7">
    <name type="scientific">Actinomyces bouchesdurhonensis</name>
    <dbReference type="NCBI Taxonomy" id="1852361"/>
    <lineage>
        <taxon>Bacteria</taxon>
        <taxon>Bacillati</taxon>
        <taxon>Actinomycetota</taxon>
        <taxon>Actinomycetes</taxon>
        <taxon>Actinomycetales</taxon>
        <taxon>Actinomycetaceae</taxon>
        <taxon>Actinomyces</taxon>
    </lineage>
</organism>
<dbReference type="Proteomes" id="UP000759246">
    <property type="component" value="Unassembled WGS sequence"/>
</dbReference>
<dbReference type="EMBL" id="JABZGF010000049">
    <property type="protein sequence ID" value="MBF0966106.1"/>
    <property type="molecule type" value="Genomic_DNA"/>
</dbReference>
<keyword evidence="4 5" id="KW-0472">Membrane</keyword>
<dbReference type="GO" id="GO:0005886">
    <property type="term" value="C:plasma membrane"/>
    <property type="evidence" value="ECO:0007669"/>
    <property type="project" value="UniProtKB-SubCell"/>
</dbReference>
<dbReference type="InterPro" id="IPR036640">
    <property type="entry name" value="ABC1_TM_sf"/>
</dbReference>
<feature type="non-terminal residue" evidence="6">
    <location>
        <position position="88"/>
    </location>
</feature>
<reference evidence="6" key="1">
    <citation type="submission" date="2020-04" db="EMBL/GenBank/DDBJ databases">
        <title>Deep metagenomics examines the oral microbiome during advanced dental caries in children, revealing novel taxa and co-occurrences with host molecules.</title>
        <authorList>
            <person name="Baker J.L."/>
            <person name="Morton J.T."/>
            <person name="Dinis M."/>
            <person name="Alvarez R."/>
            <person name="Tran N.C."/>
            <person name="Knight R."/>
            <person name="Edlund A."/>
        </authorList>
    </citation>
    <scope>NUCLEOTIDE SEQUENCE</scope>
    <source>
        <strain evidence="6">JCVI_30_bin.13</strain>
    </source>
</reference>
<accession>A0A929RPQ0</accession>
<dbReference type="GO" id="GO:0005524">
    <property type="term" value="F:ATP binding"/>
    <property type="evidence" value="ECO:0007669"/>
    <property type="project" value="UniProtKB-KW"/>
</dbReference>
<protein>
    <submittedName>
        <fullName evidence="6">ABC transporter ATP-binding protein</fullName>
    </submittedName>
</protein>
<comment type="caution">
    <text evidence="6">The sequence shown here is derived from an EMBL/GenBank/DDBJ whole genome shotgun (WGS) entry which is preliminary data.</text>
</comment>
<dbReference type="AlphaFoldDB" id="A0A929RPQ0"/>
<evidence type="ECO:0000256" key="1">
    <source>
        <dbReference type="ARBA" id="ARBA00004651"/>
    </source>
</evidence>
<feature type="transmembrane region" description="Helical" evidence="5">
    <location>
        <begin position="40"/>
        <end position="64"/>
    </location>
</feature>
<evidence type="ECO:0000256" key="3">
    <source>
        <dbReference type="ARBA" id="ARBA00022989"/>
    </source>
</evidence>
<evidence type="ECO:0000256" key="2">
    <source>
        <dbReference type="ARBA" id="ARBA00022692"/>
    </source>
</evidence>
<keyword evidence="6" id="KW-0547">Nucleotide-binding</keyword>
<keyword evidence="2 5" id="KW-0812">Transmembrane</keyword>
<comment type="subcellular location">
    <subcellularLocation>
        <location evidence="1">Cell membrane</location>
        <topology evidence="1">Multi-pass membrane protein</topology>
    </subcellularLocation>
</comment>
<evidence type="ECO:0000313" key="7">
    <source>
        <dbReference type="Proteomes" id="UP000759246"/>
    </source>
</evidence>
<keyword evidence="3 5" id="KW-1133">Transmembrane helix</keyword>
<evidence type="ECO:0000256" key="5">
    <source>
        <dbReference type="SAM" id="Phobius"/>
    </source>
</evidence>